<evidence type="ECO:0000256" key="1">
    <source>
        <dbReference type="ARBA" id="ARBA00038310"/>
    </source>
</evidence>
<reference evidence="3" key="1">
    <citation type="submission" date="2023-03" db="EMBL/GenBank/DDBJ databases">
        <authorList>
            <person name="Steffen K."/>
            <person name="Cardenas P."/>
        </authorList>
    </citation>
    <scope>NUCLEOTIDE SEQUENCE</scope>
</reference>
<dbReference type="PANTHER" id="PTHR43569">
    <property type="entry name" value="AMIDOHYDROLASE"/>
    <property type="match status" value="1"/>
</dbReference>
<evidence type="ECO:0000313" key="3">
    <source>
        <dbReference type="EMBL" id="CAI8040777.1"/>
    </source>
</evidence>
<name>A0AA35T4P3_GEOBA</name>
<dbReference type="SUPFAM" id="SSF51556">
    <property type="entry name" value="Metallo-dependent hydrolases"/>
    <property type="match status" value="1"/>
</dbReference>
<dbReference type="Proteomes" id="UP001174909">
    <property type="component" value="Unassembled WGS sequence"/>
</dbReference>
<comment type="similarity">
    <text evidence="1">Belongs to the metallo-dependent hydrolases superfamily.</text>
</comment>
<evidence type="ECO:0000313" key="4">
    <source>
        <dbReference type="Proteomes" id="UP001174909"/>
    </source>
</evidence>
<evidence type="ECO:0000259" key="2">
    <source>
        <dbReference type="Pfam" id="PF04909"/>
    </source>
</evidence>
<comment type="caution">
    <text evidence="3">The sequence shown here is derived from an EMBL/GenBank/DDBJ whole genome shotgun (WGS) entry which is preliminary data.</text>
</comment>
<organism evidence="3 4">
    <name type="scientific">Geodia barretti</name>
    <name type="common">Barrett's horny sponge</name>
    <dbReference type="NCBI Taxonomy" id="519541"/>
    <lineage>
        <taxon>Eukaryota</taxon>
        <taxon>Metazoa</taxon>
        <taxon>Porifera</taxon>
        <taxon>Demospongiae</taxon>
        <taxon>Heteroscleromorpha</taxon>
        <taxon>Tetractinellida</taxon>
        <taxon>Astrophorina</taxon>
        <taxon>Geodiidae</taxon>
        <taxon>Geodia</taxon>
    </lineage>
</organism>
<dbReference type="AlphaFoldDB" id="A0AA35T4P3"/>
<dbReference type="Gene3D" id="3.20.20.140">
    <property type="entry name" value="Metal-dependent hydrolases"/>
    <property type="match status" value="1"/>
</dbReference>
<dbReference type="InterPro" id="IPR052350">
    <property type="entry name" value="Metallo-dep_Lactonases"/>
</dbReference>
<dbReference type="EMBL" id="CASHTH010003133">
    <property type="protein sequence ID" value="CAI8040777.1"/>
    <property type="molecule type" value="Genomic_DNA"/>
</dbReference>
<protein>
    <submittedName>
        <fullName evidence="3">Uncharacterized protein y4mH</fullName>
    </submittedName>
</protein>
<dbReference type="InterPro" id="IPR006680">
    <property type="entry name" value="Amidohydro-rel"/>
</dbReference>
<feature type="domain" description="Amidohydrolase-related" evidence="2">
    <location>
        <begin position="30"/>
        <end position="185"/>
    </location>
</feature>
<proteinExistence type="inferred from homology"/>
<dbReference type="GO" id="GO:0016787">
    <property type="term" value="F:hydrolase activity"/>
    <property type="evidence" value="ECO:0007669"/>
    <property type="project" value="InterPro"/>
</dbReference>
<sequence length="185" mass="21066">MCRIFCTHYSWLDGIADSNSRGLPKAIVGHCDLSSPQAEDILSRHVQSKRFRGIRHILNCHATKAIYSEAPHDDFLTNPKWLEGVALLQKFGLSFEIHILPAQMQRAAEVTRMFPGVMFMVNHCGLPYERDTQTMKIWREGLTELARQANVYCKVSGVFATDRNWTQDSVAEVVQPVLDIFGMDR</sequence>
<dbReference type="PANTHER" id="PTHR43569:SF2">
    <property type="entry name" value="AMIDOHYDROLASE-RELATED DOMAIN-CONTAINING PROTEIN"/>
    <property type="match status" value="1"/>
</dbReference>
<dbReference type="Pfam" id="PF04909">
    <property type="entry name" value="Amidohydro_2"/>
    <property type="match status" value="1"/>
</dbReference>
<gene>
    <name evidence="3" type="ORF">GBAR_LOCUS22676</name>
</gene>
<keyword evidence="4" id="KW-1185">Reference proteome</keyword>
<accession>A0AA35T4P3</accession>
<dbReference type="InterPro" id="IPR032466">
    <property type="entry name" value="Metal_Hydrolase"/>
</dbReference>